<dbReference type="EMBL" id="OCMF01000002">
    <property type="protein sequence ID" value="SOC80135.1"/>
    <property type="molecule type" value="Genomic_DNA"/>
</dbReference>
<dbReference type="RefSeq" id="WP_097055929.1">
    <property type="nucleotide sequence ID" value="NZ_OCMF01000002.1"/>
</dbReference>
<feature type="domain" description="Plastocyanin-like" evidence="3">
    <location>
        <begin position="298"/>
        <end position="376"/>
    </location>
</feature>
<dbReference type="Pfam" id="PF00394">
    <property type="entry name" value="Cu-oxidase"/>
    <property type="match status" value="1"/>
</dbReference>
<proteinExistence type="predicted"/>
<dbReference type="CDD" id="cd13891">
    <property type="entry name" value="CuRO_3_CotA_like"/>
    <property type="match status" value="1"/>
</dbReference>
<keyword evidence="6" id="KW-0946">Virion</keyword>
<dbReference type="InterPro" id="IPR008972">
    <property type="entry name" value="Cupredoxin"/>
</dbReference>
<evidence type="ECO:0000259" key="5">
    <source>
        <dbReference type="Pfam" id="PF18962"/>
    </source>
</evidence>
<dbReference type="InterPro" id="IPR011706">
    <property type="entry name" value="Cu-oxidase_C"/>
</dbReference>
<dbReference type="InterPro" id="IPR045087">
    <property type="entry name" value="Cu-oxidase_fam"/>
</dbReference>
<organism evidence="6 7">
    <name type="scientific">Salinimicrobium sediminis</name>
    <dbReference type="NCBI Taxonomy" id="1343891"/>
    <lineage>
        <taxon>Bacteria</taxon>
        <taxon>Pseudomonadati</taxon>
        <taxon>Bacteroidota</taxon>
        <taxon>Flavobacteriia</taxon>
        <taxon>Flavobacteriales</taxon>
        <taxon>Flavobacteriaceae</taxon>
        <taxon>Salinimicrobium</taxon>
    </lineage>
</organism>
<dbReference type="OrthoDB" id="9757546at2"/>
<dbReference type="NCBIfam" id="TIGR04183">
    <property type="entry name" value="Por_Secre_tail"/>
    <property type="match status" value="1"/>
</dbReference>
<dbReference type="SUPFAM" id="SSF49503">
    <property type="entry name" value="Cupredoxins"/>
    <property type="match status" value="3"/>
</dbReference>
<feature type="domain" description="Plastocyanin-like" evidence="4">
    <location>
        <begin position="479"/>
        <end position="590"/>
    </location>
</feature>
<dbReference type="AlphaFoldDB" id="A0A285X489"/>
<feature type="signal peptide" evidence="2">
    <location>
        <begin position="1"/>
        <end position="25"/>
    </location>
</feature>
<dbReference type="PANTHER" id="PTHR48267:SF1">
    <property type="entry name" value="BILIRUBIN OXIDASE"/>
    <property type="match status" value="1"/>
</dbReference>
<evidence type="ECO:0000313" key="7">
    <source>
        <dbReference type="Proteomes" id="UP000219193"/>
    </source>
</evidence>
<evidence type="ECO:0000259" key="3">
    <source>
        <dbReference type="Pfam" id="PF00394"/>
    </source>
</evidence>
<dbReference type="GO" id="GO:0005507">
    <property type="term" value="F:copper ion binding"/>
    <property type="evidence" value="ECO:0007669"/>
    <property type="project" value="InterPro"/>
</dbReference>
<keyword evidence="7" id="KW-1185">Reference proteome</keyword>
<keyword evidence="1 2" id="KW-0732">Signal</keyword>
<evidence type="ECO:0000259" key="4">
    <source>
        <dbReference type="Pfam" id="PF07731"/>
    </source>
</evidence>
<feature type="domain" description="Secretion system C-terminal sorting" evidence="5">
    <location>
        <begin position="615"/>
        <end position="691"/>
    </location>
</feature>
<gene>
    <name evidence="6" type="ORF">SAMN06296241_1680</name>
</gene>
<dbReference type="Pfam" id="PF07731">
    <property type="entry name" value="Cu-oxidase_2"/>
    <property type="match status" value="1"/>
</dbReference>
<reference evidence="7" key="1">
    <citation type="submission" date="2017-09" db="EMBL/GenBank/DDBJ databases">
        <authorList>
            <person name="Varghese N."/>
            <person name="Submissions S."/>
        </authorList>
    </citation>
    <scope>NUCLEOTIDE SEQUENCE [LARGE SCALE GENOMIC DNA]</scope>
    <source>
        <strain evidence="7">CGMCC 1.12641</strain>
    </source>
</reference>
<dbReference type="Pfam" id="PF18962">
    <property type="entry name" value="Por_Secre_tail"/>
    <property type="match status" value="1"/>
</dbReference>
<keyword evidence="6" id="KW-0167">Capsid protein</keyword>
<evidence type="ECO:0000256" key="1">
    <source>
        <dbReference type="ARBA" id="ARBA00022729"/>
    </source>
</evidence>
<dbReference type="CDD" id="cd13844">
    <property type="entry name" value="CuRO_1_BOD_CotA_like"/>
    <property type="match status" value="1"/>
</dbReference>
<dbReference type="InterPro" id="IPR026444">
    <property type="entry name" value="Secre_tail"/>
</dbReference>
<dbReference type="Gene3D" id="2.60.40.420">
    <property type="entry name" value="Cupredoxins - blue copper proteins"/>
    <property type="match status" value="3"/>
</dbReference>
<accession>A0A285X489</accession>
<feature type="chain" id="PRO_5012470780" evidence="2">
    <location>
        <begin position="26"/>
        <end position="694"/>
    </location>
</feature>
<dbReference type="CDD" id="cd13868">
    <property type="entry name" value="CuRO_2_CotA_like"/>
    <property type="match status" value="1"/>
</dbReference>
<dbReference type="Proteomes" id="UP000219193">
    <property type="component" value="Unassembled WGS sequence"/>
</dbReference>
<dbReference type="GO" id="GO:0016491">
    <property type="term" value="F:oxidoreductase activity"/>
    <property type="evidence" value="ECO:0007669"/>
    <property type="project" value="InterPro"/>
</dbReference>
<protein>
    <submittedName>
        <fullName evidence="6">Spore coat protein A</fullName>
    </submittedName>
</protein>
<name>A0A285X489_9FLAO</name>
<sequence length="694" mass="77916">MKKTLLFSNRLFLFFSLLIAGRMFSQQPLLDPVSHPKFVNELPFPGVMQPVSPGNYEVYIQATKQDLLGLKTLQGDPVLTKVWGYGRDSEVSYPGPTIEARSGVKIKVKWYNDLPEEHLFPIDKTIHWAGNDMGGVLPPEGESFNGMPTVTHLHGGHTDADSDGHPEAWYTPNHKYKGSQYYDNEGLYTYDNSQEAATLWYHDHTIGITRLNVYAGLAGFYLLRDNHEDKLNIPRDQHMDLADESSPMEHFEIPLAIQDRSFTADGELYYPTELFTGINMTEGSPETIYNSIMPEMFGDFILVNGKAWPFLNVQPRKYRLRLLNGSDSRFYDLKIPGVDFYQIGSDGGLLKAPVKRSIITIGPGERIDVIVDFSAPGLWGQTLIMRNTARSPFPFGTTPNPLTTGQIMAFKVVTPLSNPDTSEIPTVLRPESFTVQGESAETRQLVLFEEMDEYGRLLPSLGTLEKGALPFTEILTENPALNSTETWEIYNTTEDAHPIHLHLVHFQVINTQKFNVKKSVFGENGKSKAQLIGMPSPPAPENSGPKDTFIVYPGEVARVKAIFDKEGEYVWHCHILSHEDHDMMRPFYVGDYIAEDLIAHSEMKPMELLEILEIAPNPVMDVAQVKFRMKTDAAVQVQVHDFSGRTVSVLHSGFAAANTDYNLTFNRSGLPAGPYVCRLTTQDGQSFEKIIMAK</sequence>
<evidence type="ECO:0000313" key="6">
    <source>
        <dbReference type="EMBL" id="SOC80135.1"/>
    </source>
</evidence>
<evidence type="ECO:0000256" key="2">
    <source>
        <dbReference type="SAM" id="SignalP"/>
    </source>
</evidence>
<dbReference type="PANTHER" id="PTHR48267">
    <property type="entry name" value="CUPREDOXIN SUPERFAMILY PROTEIN"/>
    <property type="match status" value="1"/>
</dbReference>
<dbReference type="InterPro" id="IPR001117">
    <property type="entry name" value="Cu-oxidase_2nd"/>
</dbReference>